<evidence type="ECO:0000256" key="1">
    <source>
        <dbReference type="ARBA" id="ARBA00004574"/>
    </source>
</evidence>
<keyword evidence="12" id="KW-1185">Reference proteome</keyword>
<name>A0AAF0FEB6_9BASI</name>
<dbReference type="PANTHER" id="PTHR12604:SF4">
    <property type="entry name" value="X-RAY REPAIR CROSS-COMPLEMENTING PROTEIN 5"/>
    <property type="match status" value="1"/>
</dbReference>
<dbReference type="Gene3D" id="2.40.290.10">
    <property type="match status" value="1"/>
</dbReference>
<evidence type="ECO:0000256" key="3">
    <source>
        <dbReference type="ARBA" id="ARBA00012551"/>
    </source>
</evidence>
<feature type="domain" description="Ku" evidence="10">
    <location>
        <begin position="183"/>
        <end position="318"/>
    </location>
</feature>
<dbReference type="PANTHER" id="PTHR12604">
    <property type="entry name" value="KU AUTOANTIGEN DNA HELICASE"/>
    <property type="match status" value="1"/>
</dbReference>
<dbReference type="InterPro" id="IPR024193">
    <property type="entry name" value="Ku80"/>
</dbReference>
<accession>A0AAF0FEB6</accession>
<dbReference type="EC" id="3.6.4.12" evidence="3"/>
<evidence type="ECO:0000256" key="8">
    <source>
        <dbReference type="ARBA" id="ARBA00031847"/>
    </source>
</evidence>
<dbReference type="SMART" id="SM00559">
    <property type="entry name" value="Ku78"/>
    <property type="match status" value="1"/>
</dbReference>
<organism evidence="11 12">
    <name type="scientific">Malassezia psittaci</name>
    <dbReference type="NCBI Taxonomy" id="1821823"/>
    <lineage>
        <taxon>Eukaryota</taxon>
        <taxon>Fungi</taxon>
        <taxon>Dikarya</taxon>
        <taxon>Basidiomycota</taxon>
        <taxon>Ustilaginomycotina</taxon>
        <taxon>Malasseziomycetes</taxon>
        <taxon>Malasseziales</taxon>
        <taxon>Malasseziaceae</taxon>
        <taxon>Malassezia</taxon>
    </lineage>
</organism>
<dbReference type="InterPro" id="IPR006164">
    <property type="entry name" value="DNA_bd_Ku70/Ku80"/>
</dbReference>
<feature type="compositionally biased region" description="Basic and acidic residues" evidence="9">
    <location>
        <begin position="434"/>
        <end position="447"/>
    </location>
</feature>
<protein>
    <recommendedName>
        <fullName evidence="4">ATP-dependent DNA helicase II subunit 2</fullName>
        <ecNumber evidence="3">3.6.4.12</ecNumber>
    </recommendedName>
    <alternativeName>
        <fullName evidence="8">ATP-dependent DNA helicase II subunit Ku80</fullName>
    </alternativeName>
</protein>
<feature type="region of interest" description="Disordered" evidence="9">
    <location>
        <begin position="872"/>
        <end position="893"/>
    </location>
</feature>
<dbReference type="GO" id="GO:0003678">
    <property type="term" value="F:DNA helicase activity"/>
    <property type="evidence" value="ECO:0007669"/>
    <property type="project" value="UniProtKB-EC"/>
</dbReference>
<feature type="compositionally biased region" description="Acidic residues" evidence="9">
    <location>
        <begin position="448"/>
        <end position="459"/>
    </location>
</feature>
<gene>
    <name evidence="11" type="primary">YKU80</name>
    <name evidence="11" type="ORF">MPSI1_001863</name>
</gene>
<sequence length="1142" mass="127223">MMQKNYGEPSDSWTRVIYLITRADTLLNTADVDMIQERLLDDNIQLRIMGFDFPVHPMELTKTENQTSISSFNTMFWRSMLESQPHAVFAHAEDAEEQALMPSTQLAKSAPTNLQLTFGQTEDESLRSLSIPVQLLKATAIQRPMTQQKIRKNQQTPVEARREYYKVQEVTQAEEDLDKLHPLPEECHGSFQRAFKLGASLVPMHDAMEQPIDTKQGVEILHFIHASSYRREYHLGETSLMIANPKSPHAQIALSSLAQAAAEKGVYLLCRLVSRPNLDPKLCILAPNLEQNQDGFIMTRVPFREDVKRFAFAPLDHVPTKEGGDLRVHPTIPTSEQQDAMDQLVDSMSLMDADPDQDPEGWYASSLSFNPAIHSIKNAVKWRFLSPENHDLPELHPKLTQFLNTPFQVETRARPVRDKSANLFATRKPQQPKKVSDEPRKKARQDSDSDITPDEDEDEALPKDTKQVSVRGGGYIRMSQPVEDFEAYVYDTEQISEACEAMTQVLFLLTEQDPADYALIVRSLHCFRAAAVESCLLTSACNPCMDLIALLCLDSAPQLSAVGPPNMTPAQLAMRQKMLAFQARRMGVANPAAGQQKQSGVRCGPQIKLALWRSGKEFSQIWEVDVVLPKDILRDAPTECPELVRVSQLCWSPDAAVGQPTGAHSRATGAKSAANQDLPSTKIAQGEEVLAKIPALPQLRGNDSKEHISLLYVTDDGRDLHAFLDGTLWIGTCSISQAQDGVIINAPSLSHVSTLVDDGSQLYVCDCHLPLSEFLPAVIHLAKLSTAIQNELAQTIDAIACASQAWQKLARPRALEWQNHLHDLSKRTEQDRQERIKIEGVVRVIPTHDTMTVVELLRRGFISPELDALLGVPESSKPSTDTSIDEDASQNTLEDQRATAQFADFQELAATPTSIESCVAAALQHLESPPTRSYGNVYEVPQLFIPPEHAFNGPRRLPGDAMTFEKRLHNLTERIASLFSTSLGRSLLHTSSSPSHSVSSRPCQRDDSHLSAPSDKSNEQLCSMLVRTSKHYTAVYDQNQQLCLIRADGAVARFGIPHMIDFAFQNETHLVVLHGETCYEFGKISLKSVNFSKETSNTPILWQKSMTCPWEQGTPARIAVHGPTCVVLGDDHQTLMCMEWTD</sequence>
<dbReference type="GO" id="GO:0003684">
    <property type="term" value="F:damaged DNA binding"/>
    <property type="evidence" value="ECO:0007669"/>
    <property type="project" value="InterPro"/>
</dbReference>
<evidence type="ECO:0000256" key="6">
    <source>
        <dbReference type="ARBA" id="ARBA00022895"/>
    </source>
</evidence>
<evidence type="ECO:0000256" key="2">
    <source>
        <dbReference type="ARBA" id="ARBA00007726"/>
    </source>
</evidence>
<dbReference type="GO" id="GO:0000781">
    <property type="term" value="C:chromosome, telomeric region"/>
    <property type="evidence" value="ECO:0007669"/>
    <property type="project" value="UniProtKB-SubCell"/>
</dbReference>
<dbReference type="GO" id="GO:0043564">
    <property type="term" value="C:Ku70:Ku80 complex"/>
    <property type="evidence" value="ECO:0007669"/>
    <property type="project" value="InterPro"/>
</dbReference>
<evidence type="ECO:0000256" key="4">
    <source>
        <dbReference type="ARBA" id="ARBA00021792"/>
    </source>
</evidence>
<comment type="similarity">
    <text evidence="2">Belongs to the ku80 family.</text>
</comment>
<evidence type="ECO:0000259" key="10">
    <source>
        <dbReference type="SMART" id="SM00559"/>
    </source>
</evidence>
<dbReference type="GO" id="GO:0000723">
    <property type="term" value="P:telomere maintenance"/>
    <property type="evidence" value="ECO:0007669"/>
    <property type="project" value="InterPro"/>
</dbReference>
<evidence type="ECO:0000256" key="9">
    <source>
        <dbReference type="SAM" id="MobiDB-lite"/>
    </source>
</evidence>
<comment type="subcellular location">
    <subcellularLocation>
        <location evidence="1">Chromosome</location>
        <location evidence="1">Telomere</location>
    </subcellularLocation>
</comment>
<feature type="region of interest" description="Disordered" evidence="9">
    <location>
        <begin position="410"/>
        <end position="466"/>
    </location>
</feature>
<dbReference type="CDD" id="cd00873">
    <property type="entry name" value="KU80"/>
    <property type="match status" value="1"/>
</dbReference>
<evidence type="ECO:0000256" key="5">
    <source>
        <dbReference type="ARBA" id="ARBA00022454"/>
    </source>
</evidence>
<evidence type="ECO:0000313" key="11">
    <source>
        <dbReference type="EMBL" id="WFD43208.1"/>
    </source>
</evidence>
<keyword evidence="7" id="KW-0238">DNA-binding</keyword>
<keyword evidence="6" id="KW-0779">Telomere</keyword>
<dbReference type="Gene3D" id="1.10.1600.10">
    <property type="match status" value="1"/>
</dbReference>
<dbReference type="AlphaFoldDB" id="A0AAF0FEB6"/>
<feature type="compositionally biased region" description="Low complexity" evidence="9">
    <location>
        <begin position="990"/>
        <end position="1002"/>
    </location>
</feature>
<evidence type="ECO:0000313" key="12">
    <source>
        <dbReference type="Proteomes" id="UP001214628"/>
    </source>
</evidence>
<reference evidence="11" key="1">
    <citation type="submission" date="2023-02" db="EMBL/GenBank/DDBJ databases">
        <title>Mating type loci evolution in Malassezia.</title>
        <authorList>
            <person name="Coelho M.A."/>
        </authorList>
    </citation>
    <scope>NUCLEOTIDE SEQUENCE</scope>
    <source>
        <strain evidence="11">CBS 14136</strain>
    </source>
</reference>
<dbReference type="Proteomes" id="UP001214628">
    <property type="component" value="Chromosome 2"/>
</dbReference>
<dbReference type="EMBL" id="CP118376">
    <property type="protein sequence ID" value="WFD43208.1"/>
    <property type="molecule type" value="Genomic_DNA"/>
</dbReference>
<dbReference type="GO" id="GO:0003690">
    <property type="term" value="F:double-stranded DNA binding"/>
    <property type="evidence" value="ECO:0007669"/>
    <property type="project" value="TreeGrafter"/>
</dbReference>
<feature type="compositionally biased region" description="Basic and acidic residues" evidence="9">
    <location>
        <begin position="411"/>
        <end position="420"/>
    </location>
</feature>
<evidence type="ECO:0000256" key="7">
    <source>
        <dbReference type="ARBA" id="ARBA00023125"/>
    </source>
</evidence>
<dbReference type="GO" id="GO:0006310">
    <property type="term" value="P:DNA recombination"/>
    <property type="evidence" value="ECO:0007669"/>
    <property type="project" value="InterPro"/>
</dbReference>
<dbReference type="GO" id="GO:0042162">
    <property type="term" value="F:telomeric DNA binding"/>
    <property type="evidence" value="ECO:0007669"/>
    <property type="project" value="InterPro"/>
</dbReference>
<dbReference type="InterPro" id="IPR016194">
    <property type="entry name" value="SPOC-like_C_dom_sf"/>
</dbReference>
<proteinExistence type="inferred from homology"/>
<keyword evidence="11" id="KW-0378">Hydrolase</keyword>
<dbReference type="Pfam" id="PF02735">
    <property type="entry name" value="Ku"/>
    <property type="match status" value="1"/>
</dbReference>
<keyword evidence="5" id="KW-0158">Chromosome</keyword>
<dbReference type="GO" id="GO:0006303">
    <property type="term" value="P:double-strand break repair via nonhomologous end joining"/>
    <property type="evidence" value="ECO:0007669"/>
    <property type="project" value="InterPro"/>
</dbReference>
<dbReference type="SUPFAM" id="SSF100939">
    <property type="entry name" value="SPOC domain-like"/>
    <property type="match status" value="1"/>
</dbReference>
<keyword evidence="11" id="KW-0547">Nucleotide-binding</keyword>
<keyword evidence="11" id="KW-0067">ATP-binding</keyword>
<feature type="region of interest" description="Disordered" evidence="9">
    <location>
        <begin position="990"/>
        <end position="1016"/>
    </location>
</feature>
<keyword evidence="11" id="KW-0347">Helicase</keyword>